<dbReference type="EMBL" id="JAURUO010000006">
    <property type="protein sequence ID" value="MDP9728447.1"/>
    <property type="molecule type" value="Genomic_DNA"/>
</dbReference>
<gene>
    <name evidence="1" type="ORF">J2S04_001384</name>
</gene>
<keyword evidence="2" id="KW-1185">Reference proteome</keyword>
<sequence>MQFHGLISKRSIFDGFLAAHKNHISFSEFCEQPATHCILRNVKTLTLEDPFESTIEIITEQPFVPIVENDLFLGIVKRSSIQKALSVAFATHIPADRLLLGVAETEGALERLFNITHRLSLNVVTCVALDAEESALNRRVILKVEKTPKLPLLVQQLEKAGYLIIKVN</sequence>
<reference evidence="1 2" key="1">
    <citation type="submission" date="2023-07" db="EMBL/GenBank/DDBJ databases">
        <title>Genomic Encyclopedia of Type Strains, Phase IV (KMG-IV): sequencing the most valuable type-strain genomes for metagenomic binning, comparative biology and taxonomic classification.</title>
        <authorList>
            <person name="Goeker M."/>
        </authorList>
    </citation>
    <scope>NUCLEOTIDE SEQUENCE [LARGE SCALE GENOMIC DNA]</scope>
    <source>
        <strain evidence="1 2">DSM 25924</strain>
    </source>
</reference>
<comment type="caution">
    <text evidence="1">The sequence shown here is derived from an EMBL/GenBank/DDBJ whole genome shotgun (WGS) entry which is preliminary data.</text>
</comment>
<evidence type="ECO:0008006" key="3">
    <source>
        <dbReference type="Google" id="ProtNLM"/>
    </source>
</evidence>
<dbReference type="Gene3D" id="3.10.580.10">
    <property type="entry name" value="CBS-domain"/>
    <property type="match status" value="1"/>
</dbReference>
<accession>A0ABT9LVZ5</accession>
<evidence type="ECO:0000313" key="1">
    <source>
        <dbReference type="EMBL" id="MDP9728447.1"/>
    </source>
</evidence>
<organism evidence="1 2">
    <name type="scientific">Alicyclobacillus tolerans</name>
    <dbReference type="NCBI Taxonomy" id="90970"/>
    <lineage>
        <taxon>Bacteria</taxon>
        <taxon>Bacillati</taxon>
        <taxon>Bacillota</taxon>
        <taxon>Bacilli</taxon>
        <taxon>Bacillales</taxon>
        <taxon>Alicyclobacillaceae</taxon>
        <taxon>Alicyclobacillus</taxon>
    </lineage>
</organism>
<evidence type="ECO:0000313" key="2">
    <source>
        <dbReference type="Proteomes" id="UP001229209"/>
    </source>
</evidence>
<dbReference type="Proteomes" id="UP001229209">
    <property type="component" value="Unassembled WGS sequence"/>
</dbReference>
<proteinExistence type="predicted"/>
<name>A0ABT9LVZ5_9BACL</name>
<protein>
    <recommendedName>
        <fullName evidence="3">CBS domain-containing protein</fullName>
    </recommendedName>
</protein>
<dbReference type="InterPro" id="IPR046342">
    <property type="entry name" value="CBS_dom_sf"/>
</dbReference>
<dbReference type="SUPFAM" id="SSF54631">
    <property type="entry name" value="CBS-domain pair"/>
    <property type="match status" value="1"/>
</dbReference>